<sequence length="128" mass="14353">MARGVDDRHVILGRFELPQRDIDGDTTLTLRLQLVQHPGVLERALAHFLRLLLELLDRTLVDTAALVDQMAGGGRLAGVDVTDDDDVNMTRKELAEVVVKENSTRSALWMTLMRKDLMMMMMMTCGGE</sequence>
<reference evidence="2" key="1">
    <citation type="submission" date="2014-01" db="EMBL/GenBank/DDBJ databases">
        <title>The Genome Sequence of Anopheles melas CM1001059_A (V2).</title>
        <authorList>
            <consortium name="The Broad Institute Genomics Platform"/>
            <person name="Neafsey D.E."/>
            <person name="Besansky N."/>
            <person name="Howell P."/>
            <person name="Walton C."/>
            <person name="Young S.K."/>
            <person name="Zeng Q."/>
            <person name="Gargeya S."/>
            <person name="Fitzgerald M."/>
            <person name="Haas B."/>
            <person name="Abouelleil A."/>
            <person name="Allen A.W."/>
            <person name="Alvarado L."/>
            <person name="Arachchi H.M."/>
            <person name="Berlin A.M."/>
            <person name="Chapman S.B."/>
            <person name="Gainer-Dewar J."/>
            <person name="Goldberg J."/>
            <person name="Griggs A."/>
            <person name="Gujja S."/>
            <person name="Hansen M."/>
            <person name="Howarth C."/>
            <person name="Imamovic A."/>
            <person name="Ireland A."/>
            <person name="Larimer J."/>
            <person name="McCowan C."/>
            <person name="Murphy C."/>
            <person name="Pearson M."/>
            <person name="Poon T.W."/>
            <person name="Priest M."/>
            <person name="Roberts A."/>
            <person name="Saif S."/>
            <person name="Shea T."/>
            <person name="Sisk P."/>
            <person name="Sykes S."/>
            <person name="Wortman J."/>
            <person name="Nusbaum C."/>
            <person name="Birren B."/>
        </authorList>
    </citation>
    <scope>NUCLEOTIDE SEQUENCE [LARGE SCALE GENOMIC DNA]</scope>
    <source>
        <strain evidence="2">CM1001059</strain>
    </source>
</reference>
<dbReference type="AlphaFoldDB" id="A0A182TK57"/>
<dbReference type="EnsemblMetazoa" id="AMEC003781-RA">
    <property type="protein sequence ID" value="AMEC003781-PA"/>
    <property type="gene ID" value="AMEC003781"/>
</dbReference>
<dbReference type="VEuPathDB" id="VectorBase:AMEC003781"/>
<evidence type="ECO:0000313" key="2">
    <source>
        <dbReference type="Proteomes" id="UP000075902"/>
    </source>
</evidence>
<dbReference type="STRING" id="34690.A0A182TK57"/>
<evidence type="ECO:0000313" key="1">
    <source>
        <dbReference type="EnsemblMetazoa" id="AMEC003781-PA"/>
    </source>
</evidence>
<reference evidence="1" key="2">
    <citation type="submission" date="2020-05" db="UniProtKB">
        <authorList>
            <consortium name="EnsemblMetazoa"/>
        </authorList>
    </citation>
    <scope>IDENTIFICATION</scope>
    <source>
        <strain evidence="1">CM1001059</strain>
    </source>
</reference>
<dbReference type="Proteomes" id="UP000075902">
    <property type="component" value="Unassembled WGS sequence"/>
</dbReference>
<protein>
    <submittedName>
        <fullName evidence="1">Uncharacterized protein</fullName>
    </submittedName>
</protein>
<keyword evidence="2" id="KW-1185">Reference proteome</keyword>
<accession>A0A182TK57</accession>
<organism evidence="1 2">
    <name type="scientific">Anopheles melas</name>
    <dbReference type="NCBI Taxonomy" id="34690"/>
    <lineage>
        <taxon>Eukaryota</taxon>
        <taxon>Metazoa</taxon>
        <taxon>Ecdysozoa</taxon>
        <taxon>Arthropoda</taxon>
        <taxon>Hexapoda</taxon>
        <taxon>Insecta</taxon>
        <taxon>Pterygota</taxon>
        <taxon>Neoptera</taxon>
        <taxon>Endopterygota</taxon>
        <taxon>Diptera</taxon>
        <taxon>Nematocera</taxon>
        <taxon>Culicoidea</taxon>
        <taxon>Culicidae</taxon>
        <taxon>Anophelinae</taxon>
        <taxon>Anopheles</taxon>
    </lineage>
</organism>
<name>A0A182TK57_9DIPT</name>
<proteinExistence type="predicted"/>